<proteinExistence type="predicted"/>
<feature type="compositionally biased region" description="Acidic residues" evidence="1">
    <location>
        <begin position="651"/>
        <end position="664"/>
    </location>
</feature>
<dbReference type="Proteomes" id="UP000005239">
    <property type="component" value="Unassembled WGS sequence"/>
</dbReference>
<reference evidence="4" key="1">
    <citation type="journal article" date="2008" name="Nat. Genet.">
        <title>The Pristionchus pacificus genome provides a unique perspective on nematode lifestyle and parasitism.</title>
        <authorList>
            <person name="Dieterich C."/>
            <person name="Clifton S.W."/>
            <person name="Schuster L.N."/>
            <person name="Chinwalla A."/>
            <person name="Delehaunty K."/>
            <person name="Dinkelacker I."/>
            <person name="Fulton L."/>
            <person name="Fulton R."/>
            <person name="Godfrey J."/>
            <person name="Minx P."/>
            <person name="Mitreva M."/>
            <person name="Roeseler W."/>
            <person name="Tian H."/>
            <person name="Witte H."/>
            <person name="Yang S.P."/>
            <person name="Wilson R.K."/>
            <person name="Sommer R.J."/>
        </authorList>
    </citation>
    <scope>NUCLEOTIDE SEQUENCE [LARGE SCALE GENOMIC DNA]</scope>
    <source>
        <strain evidence="4">PS312</strain>
    </source>
</reference>
<reference evidence="3" key="2">
    <citation type="submission" date="2022-06" db="UniProtKB">
        <authorList>
            <consortium name="EnsemblMetazoa"/>
        </authorList>
    </citation>
    <scope>IDENTIFICATION</scope>
    <source>
        <strain evidence="3">PS312</strain>
    </source>
</reference>
<feature type="compositionally biased region" description="Low complexity" evidence="1">
    <location>
        <begin position="48"/>
        <end position="60"/>
    </location>
</feature>
<feature type="domain" description="Tc1-like transposase DDE" evidence="2">
    <location>
        <begin position="453"/>
        <end position="574"/>
    </location>
</feature>
<accession>A0A8R1UXS4</accession>
<evidence type="ECO:0000256" key="1">
    <source>
        <dbReference type="SAM" id="MobiDB-lite"/>
    </source>
</evidence>
<dbReference type="InterPro" id="IPR036397">
    <property type="entry name" value="RNaseH_sf"/>
</dbReference>
<dbReference type="GO" id="GO:0003676">
    <property type="term" value="F:nucleic acid binding"/>
    <property type="evidence" value="ECO:0007669"/>
    <property type="project" value="InterPro"/>
</dbReference>
<sequence length="689" mass="78165">MGDSPNKNFPRIPFRPPSRNLFSAATPTRNGIPLLRDPVPPGATSPFSSVLPTVSPLSSSRTRERPGSPWHSVFSPQSSVPSTPLSKFALSTITRSPLTSSMSPRSFPSPHPLSAIPLSPSIISASTNCACHSCRYLLARRTVSHENFATRISEIFADLADTVTRYMKYEPMPPNPNRFVNCNKSDAFINLWAKSLSSSNLSLPLSSNQVHSLIAFQLGGQPRQVGRILERASKQTAYCPPCKVAKVMTAQEKKEANKRVFNETTQQELRWHIHDEFAQQRRPTLETMLTSKDQWLSGDDEGRTVSITTLHRALKGMGFRFKKLTTRAHMFISPALASLRNSYLKRMKEVRERTGDDKAYIAFVDETWLYPGMRHAYGWVDTFADNQPFIALNQGLTAGQDGEHRRGERLVLVALFSEDGFIHSRVYRTNKNENESAKDYHGEMSAQEYIDEAFRLLVEKAKEKKQKPLLVMDNASYHSRFLSKIPTKSKRKQDFVQFLDENNITFNRKLKKAELYTNVISQLDPSVYNRQAMEEIGKKHGVEIVRLPPYHCLYSPIELGWAWVKGRCKDQLVKEDKGAEAKAKVEKIFNDFPKEFALKYMSHCEKVEQDHIDQGALTFDSIRLSTLEYVRAEKRARFDTDAVPARRVVDGEEEDDEEGEDDIDTSPLLDENGDIILEGLSDSEDSDEY</sequence>
<dbReference type="Gene3D" id="3.30.420.10">
    <property type="entry name" value="Ribonuclease H-like superfamily/Ribonuclease H"/>
    <property type="match status" value="1"/>
</dbReference>
<evidence type="ECO:0000313" key="3">
    <source>
        <dbReference type="EnsemblMetazoa" id="PPA41269.1"/>
    </source>
</evidence>
<organism evidence="3 4">
    <name type="scientific">Pristionchus pacificus</name>
    <name type="common">Parasitic nematode worm</name>
    <dbReference type="NCBI Taxonomy" id="54126"/>
    <lineage>
        <taxon>Eukaryota</taxon>
        <taxon>Metazoa</taxon>
        <taxon>Ecdysozoa</taxon>
        <taxon>Nematoda</taxon>
        <taxon>Chromadorea</taxon>
        <taxon>Rhabditida</taxon>
        <taxon>Rhabditina</taxon>
        <taxon>Diplogasteromorpha</taxon>
        <taxon>Diplogasteroidea</taxon>
        <taxon>Neodiplogasteridae</taxon>
        <taxon>Pristionchus</taxon>
    </lineage>
</organism>
<evidence type="ECO:0000259" key="2">
    <source>
        <dbReference type="Pfam" id="PF13358"/>
    </source>
</evidence>
<name>A0A2A6CKN1_PRIPA</name>
<protein>
    <recommendedName>
        <fullName evidence="2">Tc1-like transposase DDE domain-containing protein</fullName>
    </recommendedName>
</protein>
<feature type="compositionally biased region" description="Polar residues" evidence="1">
    <location>
        <begin position="20"/>
        <end position="29"/>
    </location>
</feature>
<feature type="compositionally biased region" description="Polar residues" evidence="1">
    <location>
        <begin position="74"/>
        <end position="84"/>
    </location>
</feature>
<dbReference type="AlphaFoldDB" id="A0A2A6CKN1"/>
<dbReference type="PANTHER" id="PTHR33939">
    <property type="entry name" value="PROTEIN CBG22215"/>
    <property type="match status" value="1"/>
</dbReference>
<dbReference type="Pfam" id="PF13358">
    <property type="entry name" value="DDE_3"/>
    <property type="match status" value="1"/>
</dbReference>
<evidence type="ECO:0000313" key="4">
    <source>
        <dbReference type="Proteomes" id="UP000005239"/>
    </source>
</evidence>
<dbReference type="InterPro" id="IPR038717">
    <property type="entry name" value="Tc1-like_DDE_dom"/>
</dbReference>
<dbReference type="OrthoDB" id="5874348at2759"/>
<accession>A0A2A6CKN1</accession>
<feature type="region of interest" description="Disordered" evidence="1">
    <location>
        <begin position="645"/>
        <end position="689"/>
    </location>
</feature>
<dbReference type="EnsemblMetazoa" id="PPA41269.1">
    <property type="protein sequence ID" value="PPA41269.1"/>
    <property type="gene ID" value="WBGene00279638"/>
</dbReference>
<gene>
    <name evidence="3" type="primary">WBGene00279638</name>
</gene>
<feature type="region of interest" description="Disordered" evidence="1">
    <location>
        <begin position="1"/>
        <end position="84"/>
    </location>
</feature>
<keyword evidence="4" id="KW-1185">Reference proteome</keyword>
<dbReference type="PANTHER" id="PTHR33939:SF1">
    <property type="entry name" value="DUF4371 DOMAIN-CONTAINING PROTEIN"/>
    <property type="match status" value="1"/>
</dbReference>